<dbReference type="PANTHER" id="PTHR10277:SF9">
    <property type="entry name" value="2-ISOPROPYLMALATE SYNTHASE 1, CHLOROPLASTIC-RELATED"/>
    <property type="match status" value="1"/>
</dbReference>
<evidence type="ECO:0000256" key="1">
    <source>
        <dbReference type="ARBA" id="ARBA00004689"/>
    </source>
</evidence>
<dbReference type="PANTHER" id="PTHR10277">
    <property type="entry name" value="HOMOCITRATE SYNTHASE-RELATED"/>
    <property type="match status" value="1"/>
</dbReference>
<dbReference type="STRING" id="717774.Marme_0270"/>
<accession>F2JX54</accession>
<dbReference type="PATRIC" id="fig|717774.3.peg.277"/>
<evidence type="ECO:0000259" key="8">
    <source>
        <dbReference type="PROSITE" id="PS50991"/>
    </source>
</evidence>
<comment type="pathway">
    <text evidence="1">Amino-acid biosynthesis; L-leucine biosynthesis; L-leucine from 3-methyl-2-oxobutanoate: step 1/4.</text>
</comment>
<dbReference type="GO" id="GO:0003852">
    <property type="term" value="F:2-isopropylmalate synthase activity"/>
    <property type="evidence" value="ECO:0007669"/>
    <property type="project" value="UniProtKB-EC"/>
</dbReference>
<evidence type="ECO:0000256" key="4">
    <source>
        <dbReference type="ARBA" id="ARBA00022679"/>
    </source>
</evidence>
<keyword evidence="4 9" id="KW-0808">Transferase</keyword>
<evidence type="ECO:0000313" key="10">
    <source>
        <dbReference type="Proteomes" id="UP000001062"/>
    </source>
</evidence>
<dbReference type="InterPro" id="IPR050073">
    <property type="entry name" value="2-IPM_HCS-like"/>
</dbReference>
<dbReference type="Proteomes" id="UP000001062">
    <property type="component" value="Chromosome"/>
</dbReference>
<dbReference type="Gene3D" id="3.20.20.70">
    <property type="entry name" value="Aldolase class I"/>
    <property type="match status" value="1"/>
</dbReference>
<dbReference type="EMBL" id="CP002583">
    <property type="protein sequence ID" value="ADZ89573.1"/>
    <property type="molecule type" value="Genomic_DNA"/>
</dbReference>
<evidence type="ECO:0000256" key="6">
    <source>
        <dbReference type="ARBA" id="ARBA00023304"/>
    </source>
</evidence>
<dbReference type="PROSITE" id="PS00816">
    <property type="entry name" value="AIPM_HOMOCIT_SYNTH_2"/>
    <property type="match status" value="1"/>
</dbReference>
<dbReference type="OrthoDB" id="9803573at2"/>
<dbReference type="InterPro" id="IPR013785">
    <property type="entry name" value="Aldolase_TIM"/>
</dbReference>
<dbReference type="Pfam" id="PF00682">
    <property type="entry name" value="HMGL-like"/>
    <property type="match status" value="1"/>
</dbReference>
<dbReference type="InterPro" id="IPR000891">
    <property type="entry name" value="PYR_CT"/>
</dbReference>
<protein>
    <recommendedName>
        <fullName evidence="2">2-isopropylmalate synthase</fullName>
        <ecNumber evidence="2">2.3.3.13</ecNumber>
    </recommendedName>
</protein>
<dbReference type="KEGG" id="mme:Marme_0270"/>
<dbReference type="EC" id="2.3.3.13" evidence="2"/>
<dbReference type="InterPro" id="IPR002034">
    <property type="entry name" value="AIPM/Hcit_synth_CS"/>
</dbReference>
<sequence length="407" mass="46460">MNANLYYKNLRFNNFPVPFLVDETLREGVERCPFPISVESKMQLLEKMTEAGIRDFIVGCGPEKPDVWEALFKYREANRIPKDTEASYIILLNCWETAFDYFKKGNFNPDWIKETTFSFGMINYRESQGTFKKAVDAFRSLGAGKFKASVLNNFRNGVEPEKYAEICRQINNALELGVSIIRINDSVGSMQPHITHQLCSTLVKDYPKTIFCFHAHNDTGLALANAMASIQAGFQMIEGSLAGFGNRSGIAPMEQVLNMCRVNNIKVGRQPIDMKKLLEAALLSEDIFMQAPNVFRPVSGAMETDSNFGVLNIPDFLGVPDKKNYFVNYPGLHPDTIKMAFKKCEIKNIYTEEEILEGIDKLRSIMETEIHSITESYQDMKSSVYRFYHENSWGYEKLSKNFIDIMK</sequence>
<organism evidence="9 10">
    <name type="scientific">Marinomonas mediterranea (strain ATCC 700492 / JCM 21426 / NBRC 103028 / MMB-1)</name>
    <dbReference type="NCBI Taxonomy" id="717774"/>
    <lineage>
        <taxon>Bacteria</taxon>
        <taxon>Pseudomonadati</taxon>
        <taxon>Pseudomonadota</taxon>
        <taxon>Gammaproteobacteria</taxon>
        <taxon>Oceanospirillales</taxon>
        <taxon>Oceanospirillaceae</taxon>
        <taxon>Marinomonas</taxon>
    </lineage>
</organism>
<evidence type="ECO:0000256" key="2">
    <source>
        <dbReference type="ARBA" id="ARBA00012973"/>
    </source>
</evidence>
<reference evidence="9 10" key="1">
    <citation type="journal article" date="2012" name="Stand. Genomic Sci.">
        <title>Complete genome sequence of the melanogenic marine bacterium Marinomonas mediterranea type strain (MMB-1(T)).</title>
        <authorList>
            <person name="Lucas-Elio P."/>
            <person name="Goodwin L."/>
            <person name="Woyke T."/>
            <person name="Pitluck S."/>
            <person name="Nolan M."/>
            <person name="Kyrpides N.C."/>
            <person name="Detter J.C."/>
            <person name="Copeland A."/>
            <person name="Teshima H."/>
            <person name="Bruce D."/>
            <person name="Detter C."/>
            <person name="Tapia R."/>
            <person name="Han S."/>
            <person name="Land M.L."/>
            <person name="Ivanova N."/>
            <person name="Mikhailova N."/>
            <person name="Johnston A.W."/>
            <person name="Sanchez-Amat A."/>
        </authorList>
    </citation>
    <scope>NUCLEOTIDE SEQUENCE [LARGE SCALE GENOMIC DNA]</scope>
    <source>
        <strain evidence="10">ATCC 700492 / JCM 21426 / NBRC 103028 / MMB-1</strain>
    </source>
</reference>
<evidence type="ECO:0000256" key="7">
    <source>
        <dbReference type="ARBA" id="ARBA00037629"/>
    </source>
</evidence>
<keyword evidence="6" id="KW-0100">Branched-chain amino acid biosynthesis</keyword>
<proteinExistence type="predicted"/>
<keyword evidence="5" id="KW-0464">Manganese</keyword>
<keyword evidence="9" id="KW-0670">Pyruvate</keyword>
<feature type="domain" description="Pyruvate carboxyltransferase" evidence="8">
    <location>
        <begin position="18"/>
        <end position="278"/>
    </location>
</feature>
<dbReference type="eggNOG" id="COG0119">
    <property type="taxonomic scope" value="Bacteria"/>
</dbReference>
<dbReference type="CDD" id="cd03174">
    <property type="entry name" value="DRE_TIM_metallolyase"/>
    <property type="match status" value="1"/>
</dbReference>
<dbReference type="AlphaFoldDB" id="F2JX54"/>
<name>F2JX54_MARM1</name>
<dbReference type="SUPFAM" id="SSF51569">
    <property type="entry name" value="Aldolase"/>
    <property type="match status" value="1"/>
</dbReference>
<evidence type="ECO:0000256" key="5">
    <source>
        <dbReference type="ARBA" id="ARBA00023211"/>
    </source>
</evidence>
<keyword evidence="3" id="KW-0028">Amino-acid biosynthesis</keyword>
<comment type="function">
    <text evidence="7">Catalyzes the condensation of the acetyl group of acetyl-CoA with 3-methyl-2-oxobutanoate (2-ketoisovalerate) to form 3-carboxy-3-hydroxy-4-methylpentanoate (2-isopropylmalate).</text>
</comment>
<dbReference type="PROSITE" id="PS50991">
    <property type="entry name" value="PYR_CT"/>
    <property type="match status" value="1"/>
</dbReference>
<dbReference type="HOGENOM" id="CLU_056351_0_0_6"/>
<dbReference type="RefSeq" id="WP_013659479.1">
    <property type="nucleotide sequence ID" value="NC_015276.1"/>
</dbReference>
<gene>
    <name evidence="9" type="ordered locus">Marme_0270</name>
</gene>
<evidence type="ECO:0000313" key="9">
    <source>
        <dbReference type="EMBL" id="ADZ89573.1"/>
    </source>
</evidence>
<evidence type="ECO:0000256" key="3">
    <source>
        <dbReference type="ARBA" id="ARBA00022605"/>
    </source>
</evidence>
<dbReference type="GO" id="GO:0009098">
    <property type="term" value="P:L-leucine biosynthetic process"/>
    <property type="evidence" value="ECO:0007669"/>
    <property type="project" value="TreeGrafter"/>
</dbReference>
<keyword evidence="10" id="KW-1185">Reference proteome</keyword>